<accession>A0A8C4R271</accession>
<dbReference type="PRINTS" id="PR00759">
    <property type="entry name" value="BASICPTASE"/>
</dbReference>
<dbReference type="GO" id="GO:0004867">
    <property type="term" value="F:serine-type endopeptidase inhibitor activity"/>
    <property type="evidence" value="ECO:0007669"/>
    <property type="project" value="InterPro"/>
</dbReference>
<dbReference type="InterPro" id="IPR036880">
    <property type="entry name" value="Kunitz_BPTI_sf"/>
</dbReference>
<feature type="chain" id="PRO_5034214918" description="BPTI/Kunitz inhibitor domain-containing protein" evidence="2">
    <location>
        <begin position="29"/>
        <end position="104"/>
    </location>
</feature>
<dbReference type="InterPro" id="IPR002223">
    <property type="entry name" value="Kunitz_BPTI"/>
</dbReference>
<dbReference type="PROSITE" id="PS50279">
    <property type="entry name" value="BPTI_KUNITZ_2"/>
    <property type="match status" value="1"/>
</dbReference>
<dbReference type="PANTHER" id="PTHR10083">
    <property type="entry name" value="KUNITZ-TYPE PROTEASE INHIBITOR-RELATED"/>
    <property type="match status" value="1"/>
</dbReference>
<protein>
    <recommendedName>
        <fullName evidence="3">BPTI/Kunitz inhibitor domain-containing protein</fullName>
    </recommendedName>
</protein>
<dbReference type="SMART" id="SM00131">
    <property type="entry name" value="KU"/>
    <property type="match status" value="1"/>
</dbReference>
<dbReference type="InterPro" id="IPR050098">
    <property type="entry name" value="TFPI/VKTCI-like"/>
</dbReference>
<dbReference type="GO" id="GO:0005615">
    <property type="term" value="C:extracellular space"/>
    <property type="evidence" value="ECO:0007669"/>
    <property type="project" value="TreeGrafter"/>
</dbReference>
<reference evidence="4" key="1">
    <citation type="submission" date="2025-08" db="UniProtKB">
        <authorList>
            <consortium name="Ensembl"/>
        </authorList>
    </citation>
    <scope>IDENTIFICATION</scope>
</reference>
<sequence length="104" mass="11910">MLVGCVCHSVSVCLSVCLCVCLPYISHTVSRRKAMPDVFFSFLFPPQDGRCEAELQQGTCRDYIIKWYYDHLAQACAQFWYGGCGGNDNRFDSEDECKRTFQQD</sequence>
<organism evidence="4 5">
    <name type="scientific">Eptatretus burgeri</name>
    <name type="common">Inshore hagfish</name>
    <dbReference type="NCBI Taxonomy" id="7764"/>
    <lineage>
        <taxon>Eukaryota</taxon>
        <taxon>Metazoa</taxon>
        <taxon>Chordata</taxon>
        <taxon>Craniata</taxon>
        <taxon>Vertebrata</taxon>
        <taxon>Cyclostomata</taxon>
        <taxon>Myxini</taxon>
        <taxon>Myxiniformes</taxon>
        <taxon>Myxinidae</taxon>
        <taxon>Eptatretinae</taxon>
        <taxon>Eptatretus</taxon>
    </lineage>
</organism>
<keyword evidence="5" id="KW-1185">Reference proteome</keyword>
<dbReference type="Proteomes" id="UP000694388">
    <property type="component" value="Unplaced"/>
</dbReference>
<dbReference type="InterPro" id="IPR020901">
    <property type="entry name" value="Prtase_inh_Kunz-CS"/>
</dbReference>
<dbReference type="SUPFAM" id="SSF57362">
    <property type="entry name" value="BPTI-like"/>
    <property type="match status" value="1"/>
</dbReference>
<dbReference type="FunFam" id="4.10.410.10:FF:000020">
    <property type="entry name" value="Collagen, type VI, alpha 3"/>
    <property type="match status" value="1"/>
</dbReference>
<dbReference type="PROSITE" id="PS00280">
    <property type="entry name" value="BPTI_KUNITZ_1"/>
    <property type="match status" value="1"/>
</dbReference>
<evidence type="ECO:0000256" key="2">
    <source>
        <dbReference type="SAM" id="SignalP"/>
    </source>
</evidence>
<dbReference type="OMA" id="EKKPEIC"/>
<dbReference type="Pfam" id="PF00014">
    <property type="entry name" value="Kunitz_BPTI"/>
    <property type="match status" value="1"/>
</dbReference>
<evidence type="ECO:0000259" key="3">
    <source>
        <dbReference type="PROSITE" id="PS50279"/>
    </source>
</evidence>
<feature type="domain" description="BPTI/Kunitz inhibitor" evidence="3">
    <location>
        <begin position="51"/>
        <end position="101"/>
    </location>
</feature>
<dbReference type="GeneTree" id="ENSGT01090000260278"/>
<dbReference type="Ensembl" id="ENSEBUT00000024580.1">
    <property type="protein sequence ID" value="ENSEBUP00000024004.1"/>
    <property type="gene ID" value="ENSEBUG00000014792.1"/>
</dbReference>
<dbReference type="AlphaFoldDB" id="A0A8C4R271"/>
<feature type="signal peptide" evidence="2">
    <location>
        <begin position="1"/>
        <end position="28"/>
    </location>
</feature>
<name>A0A8C4R271_EPTBU</name>
<dbReference type="Gene3D" id="4.10.410.10">
    <property type="entry name" value="Pancreatic trypsin inhibitor Kunitz domain"/>
    <property type="match status" value="1"/>
</dbReference>
<evidence type="ECO:0000313" key="4">
    <source>
        <dbReference type="Ensembl" id="ENSEBUP00000024004.1"/>
    </source>
</evidence>
<dbReference type="PANTHER" id="PTHR10083:SF375">
    <property type="entry name" value="BPTI_KUNITZ INHIBITOR DOMAIN-CONTAINING PROTEIN"/>
    <property type="match status" value="1"/>
</dbReference>
<keyword evidence="1" id="KW-1015">Disulfide bond</keyword>
<reference evidence="4" key="2">
    <citation type="submission" date="2025-09" db="UniProtKB">
        <authorList>
            <consortium name="Ensembl"/>
        </authorList>
    </citation>
    <scope>IDENTIFICATION</scope>
</reference>
<keyword evidence="2" id="KW-0732">Signal</keyword>
<proteinExistence type="predicted"/>
<evidence type="ECO:0000256" key="1">
    <source>
        <dbReference type="ARBA" id="ARBA00023157"/>
    </source>
</evidence>
<evidence type="ECO:0000313" key="5">
    <source>
        <dbReference type="Proteomes" id="UP000694388"/>
    </source>
</evidence>